<dbReference type="Pfam" id="PF01636">
    <property type="entry name" value="APH"/>
    <property type="match status" value="1"/>
</dbReference>
<feature type="domain" description="Aminoglycoside phosphotransferase" evidence="2">
    <location>
        <begin position="137"/>
        <end position="195"/>
    </location>
</feature>
<dbReference type="InterPro" id="IPR002575">
    <property type="entry name" value="Aminoglycoside_PTrfase"/>
</dbReference>
<name>A0ABR2URE9_9PEZI</name>
<dbReference type="EMBL" id="JARVKF010000402">
    <property type="protein sequence ID" value="KAK9417043.1"/>
    <property type="molecule type" value="Genomic_DNA"/>
</dbReference>
<evidence type="ECO:0000313" key="3">
    <source>
        <dbReference type="EMBL" id="KAK9417043.1"/>
    </source>
</evidence>
<keyword evidence="4" id="KW-1185">Reference proteome</keyword>
<protein>
    <submittedName>
        <fullName evidence="3">Aminoglycoside phosphotransferase domain-containing protein</fullName>
    </submittedName>
</protein>
<organism evidence="3 4">
    <name type="scientific">Seiridium unicorne</name>
    <dbReference type="NCBI Taxonomy" id="138068"/>
    <lineage>
        <taxon>Eukaryota</taxon>
        <taxon>Fungi</taxon>
        <taxon>Dikarya</taxon>
        <taxon>Ascomycota</taxon>
        <taxon>Pezizomycotina</taxon>
        <taxon>Sordariomycetes</taxon>
        <taxon>Xylariomycetidae</taxon>
        <taxon>Amphisphaeriales</taxon>
        <taxon>Sporocadaceae</taxon>
        <taxon>Seiridium</taxon>
    </lineage>
</organism>
<reference evidence="3 4" key="1">
    <citation type="journal article" date="2024" name="J. Plant Pathol.">
        <title>Sequence and assembly of the genome of Seiridium unicorne, isolate CBS 538.82, causal agent of cypress canker disease.</title>
        <authorList>
            <person name="Scali E."/>
            <person name="Rocca G.D."/>
            <person name="Danti R."/>
            <person name="Garbelotto M."/>
            <person name="Barberini S."/>
            <person name="Baroncelli R."/>
            <person name="Emiliani G."/>
        </authorList>
    </citation>
    <scope>NUCLEOTIDE SEQUENCE [LARGE SCALE GENOMIC DNA]</scope>
    <source>
        <strain evidence="3 4">BM-138-508</strain>
    </source>
</reference>
<dbReference type="InterPro" id="IPR011009">
    <property type="entry name" value="Kinase-like_dom_sf"/>
</dbReference>
<sequence>MKSFTPQSPWQKLKIWKRALAQQAPAPMQKSSQSPASSGTNELLHSRRQQKNSGFDVSAAERPSTDSRGKTLQTRFATMDESERQAVCKELRGMVNAWRTLTQDELDIYIGSMGERPLNDIYVSPHPEFADPFLGLDAVQRFHDACDIEISGQVPTVFTHNDFCPPNILLSEGPNPKVIAILDWNQSGWYPWYWDMTGRPARDVL</sequence>
<accession>A0ABR2URE9</accession>
<comment type="caution">
    <text evidence="3">The sequence shown here is derived from an EMBL/GenBank/DDBJ whole genome shotgun (WGS) entry which is preliminary data.</text>
</comment>
<dbReference type="SUPFAM" id="SSF56112">
    <property type="entry name" value="Protein kinase-like (PK-like)"/>
    <property type="match status" value="1"/>
</dbReference>
<dbReference type="PANTHER" id="PTHR21310:SF54">
    <property type="entry name" value="AMINOGLYCOSIDE PHOSPHOTRANSFERASE DOMAIN-CONTAINING PROTEIN"/>
    <property type="match status" value="1"/>
</dbReference>
<evidence type="ECO:0000259" key="2">
    <source>
        <dbReference type="Pfam" id="PF01636"/>
    </source>
</evidence>
<proteinExistence type="predicted"/>
<dbReference type="Gene3D" id="3.90.1200.10">
    <property type="match status" value="1"/>
</dbReference>
<dbReference type="PANTHER" id="PTHR21310">
    <property type="entry name" value="AMINOGLYCOSIDE PHOSPHOTRANSFERASE-RELATED-RELATED"/>
    <property type="match status" value="1"/>
</dbReference>
<feature type="compositionally biased region" description="Polar residues" evidence="1">
    <location>
        <begin position="29"/>
        <end position="43"/>
    </location>
</feature>
<feature type="region of interest" description="Disordered" evidence="1">
    <location>
        <begin position="19"/>
        <end position="71"/>
    </location>
</feature>
<evidence type="ECO:0000256" key="1">
    <source>
        <dbReference type="SAM" id="MobiDB-lite"/>
    </source>
</evidence>
<gene>
    <name evidence="3" type="ORF">SUNI508_09282</name>
</gene>
<dbReference type="InterPro" id="IPR051678">
    <property type="entry name" value="AGP_Transferase"/>
</dbReference>
<dbReference type="Proteomes" id="UP001408356">
    <property type="component" value="Unassembled WGS sequence"/>
</dbReference>
<evidence type="ECO:0000313" key="4">
    <source>
        <dbReference type="Proteomes" id="UP001408356"/>
    </source>
</evidence>